<accession>A0AAD5V911</accession>
<feature type="domain" description="Dienelactone hydrolase" evidence="1">
    <location>
        <begin position="27"/>
        <end position="247"/>
    </location>
</feature>
<organism evidence="2 3">
    <name type="scientific">Meripilus lineatus</name>
    <dbReference type="NCBI Taxonomy" id="2056292"/>
    <lineage>
        <taxon>Eukaryota</taxon>
        <taxon>Fungi</taxon>
        <taxon>Dikarya</taxon>
        <taxon>Basidiomycota</taxon>
        <taxon>Agaricomycotina</taxon>
        <taxon>Agaricomycetes</taxon>
        <taxon>Polyporales</taxon>
        <taxon>Meripilaceae</taxon>
        <taxon>Meripilus</taxon>
    </lineage>
</organism>
<dbReference type="InterPro" id="IPR029058">
    <property type="entry name" value="AB_hydrolase_fold"/>
</dbReference>
<name>A0AAD5V911_9APHY</name>
<keyword evidence="3" id="KW-1185">Reference proteome</keyword>
<sequence length="248" mass="26689">MSLCKHCISGVRHEGTPAGKFEEVGGIRTYVATPTVDYPKDKVLLYLTDIFGPDLLNHQLLADDFAINGFKVYVPDLFNGDACPADSLEPGSSFDLMAWIGKHGADTTAPIFDAVIGALKTQGITRIGTTGYCYGGRGCFDLAIANRTNVTVVAHPSLLRVPEDLEAYEAKSQAPLLINSCQIDSQFPITAQEIADKLLTGFGPGYKRTYSAGCTHGFAVRGDLSDPVVKAGKENVFKATVEFLIEHL</sequence>
<evidence type="ECO:0000313" key="3">
    <source>
        <dbReference type="Proteomes" id="UP001212997"/>
    </source>
</evidence>
<comment type="caution">
    <text evidence="2">The sequence shown here is derived from an EMBL/GenBank/DDBJ whole genome shotgun (WGS) entry which is preliminary data.</text>
</comment>
<dbReference type="InterPro" id="IPR002925">
    <property type="entry name" value="Dienelactn_hydro"/>
</dbReference>
<dbReference type="PANTHER" id="PTHR17630:SF44">
    <property type="entry name" value="PROTEIN AIM2"/>
    <property type="match status" value="1"/>
</dbReference>
<dbReference type="EMBL" id="JANAWD010000051">
    <property type="protein sequence ID" value="KAJ3489189.1"/>
    <property type="molecule type" value="Genomic_DNA"/>
</dbReference>
<dbReference type="SUPFAM" id="SSF53474">
    <property type="entry name" value="alpha/beta-Hydrolases"/>
    <property type="match status" value="1"/>
</dbReference>
<dbReference type="PANTHER" id="PTHR17630">
    <property type="entry name" value="DIENELACTONE HYDROLASE"/>
    <property type="match status" value="1"/>
</dbReference>
<evidence type="ECO:0000259" key="1">
    <source>
        <dbReference type="Pfam" id="PF01738"/>
    </source>
</evidence>
<reference evidence="2" key="1">
    <citation type="submission" date="2022-07" db="EMBL/GenBank/DDBJ databases">
        <title>Genome Sequence of Physisporinus lineatus.</title>
        <authorList>
            <person name="Buettner E."/>
        </authorList>
    </citation>
    <scope>NUCLEOTIDE SEQUENCE</scope>
    <source>
        <strain evidence="2">VT162</strain>
    </source>
</reference>
<dbReference type="Pfam" id="PF01738">
    <property type="entry name" value="DLH"/>
    <property type="match status" value="1"/>
</dbReference>
<proteinExistence type="predicted"/>
<dbReference type="Gene3D" id="3.40.50.1820">
    <property type="entry name" value="alpha/beta hydrolase"/>
    <property type="match status" value="1"/>
</dbReference>
<dbReference type="AlphaFoldDB" id="A0AAD5V911"/>
<gene>
    <name evidence="2" type="ORF">NLI96_g2310</name>
</gene>
<dbReference type="GO" id="GO:0016787">
    <property type="term" value="F:hydrolase activity"/>
    <property type="evidence" value="ECO:0007669"/>
    <property type="project" value="InterPro"/>
</dbReference>
<evidence type="ECO:0000313" key="2">
    <source>
        <dbReference type="EMBL" id="KAJ3489189.1"/>
    </source>
</evidence>
<protein>
    <recommendedName>
        <fullName evidence="1">Dienelactone hydrolase domain-containing protein</fullName>
    </recommendedName>
</protein>
<dbReference type="Proteomes" id="UP001212997">
    <property type="component" value="Unassembled WGS sequence"/>
</dbReference>